<accession>A0A1G9H5P3</accession>
<dbReference type="InterPro" id="IPR036291">
    <property type="entry name" value="NAD(P)-bd_dom_sf"/>
</dbReference>
<dbReference type="RefSeq" id="WP_090768968.1">
    <property type="nucleotide sequence ID" value="NZ_FNFB01000015.1"/>
</dbReference>
<dbReference type="PRINTS" id="PR00080">
    <property type="entry name" value="SDRFAMILY"/>
</dbReference>
<sequence length="205" mass="21112">MNTPKVVVITGASEGVGAALVSAYRELGYAVVANARSIAPSTDPMVRTVAGDIACPAVRANAIGEAVSAFGRVDTLVNHAGVFVAKPFTEYTEDDYARVTGVNLRGFFEISQRAIDVMLTHGGGHLVTVTASRDNGLPSALASLTRGGLDAVTRSLAAEYASQDIRVNAVTPAHAPGDGDVVDAIVHLETAELVTGVVVRVDGGR</sequence>
<gene>
    <name evidence="4" type="ORF">SAMN05421874_11586</name>
</gene>
<reference evidence="4 5" key="1">
    <citation type="submission" date="2016-10" db="EMBL/GenBank/DDBJ databases">
        <authorList>
            <person name="de Groot N.N."/>
        </authorList>
    </citation>
    <scope>NUCLEOTIDE SEQUENCE [LARGE SCALE GENOMIC DNA]</scope>
    <source>
        <strain evidence="4 5">CGMCC 4.5681</strain>
    </source>
</reference>
<keyword evidence="2" id="KW-0560">Oxidoreductase</keyword>
<proteinExistence type="inferred from homology"/>
<keyword evidence="5" id="KW-1185">Reference proteome</keyword>
<dbReference type="PANTHER" id="PTHR43639">
    <property type="entry name" value="OXIDOREDUCTASE, SHORT-CHAIN DEHYDROGENASE/REDUCTASE FAMILY (AFU_ORTHOLOGUE AFUA_5G02870)"/>
    <property type="match status" value="1"/>
</dbReference>
<dbReference type="PRINTS" id="PR00081">
    <property type="entry name" value="GDHRDH"/>
</dbReference>
<dbReference type="Pfam" id="PF00106">
    <property type="entry name" value="adh_short"/>
    <property type="match status" value="1"/>
</dbReference>
<dbReference type="SUPFAM" id="SSF51735">
    <property type="entry name" value="NAD(P)-binding Rossmann-fold domains"/>
    <property type="match status" value="1"/>
</dbReference>
<evidence type="ECO:0000313" key="5">
    <source>
        <dbReference type="Proteomes" id="UP000198683"/>
    </source>
</evidence>
<dbReference type="CDD" id="cd05233">
    <property type="entry name" value="SDR_c"/>
    <property type="match status" value="1"/>
</dbReference>
<dbReference type="OrthoDB" id="9787298at2"/>
<dbReference type="PANTHER" id="PTHR43639:SF1">
    <property type="entry name" value="SHORT-CHAIN DEHYDROGENASE_REDUCTASE FAMILY PROTEIN"/>
    <property type="match status" value="1"/>
</dbReference>
<evidence type="ECO:0000256" key="2">
    <source>
        <dbReference type="ARBA" id="ARBA00023002"/>
    </source>
</evidence>
<dbReference type="Proteomes" id="UP000198683">
    <property type="component" value="Unassembled WGS sequence"/>
</dbReference>
<comment type="similarity">
    <text evidence="1 3">Belongs to the short-chain dehydrogenases/reductases (SDR) family.</text>
</comment>
<dbReference type="STRING" id="683260.SAMN05421874_11586"/>
<evidence type="ECO:0000256" key="1">
    <source>
        <dbReference type="ARBA" id="ARBA00006484"/>
    </source>
</evidence>
<evidence type="ECO:0000313" key="4">
    <source>
        <dbReference type="EMBL" id="SDL07763.1"/>
    </source>
</evidence>
<dbReference type="AlphaFoldDB" id="A0A1G9H5P3"/>
<dbReference type="GO" id="GO:0016491">
    <property type="term" value="F:oxidoreductase activity"/>
    <property type="evidence" value="ECO:0007669"/>
    <property type="project" value="UniProtKB-KW"/>
</dbReference>
<dbReference type="InterPro" id="IPR002347">
    <property type="entry name" value="SDR_fam"/>
</dbReference>
<dbReference type="Gene3D" id="3.40.50.720">
    <property type="entry name" value="NAD(P)-binding Rossmann-like Domain"/>
    <property type="match status" value="1"/>
</dbReference>
<name>A0A1G9H5P3_9ACTN</name>
<organism evidence="4 5">
    <name type="scientific">Nonomuraea maritima</name>
    <dbReference type="NCBI Taxonomy" id="683260"/>
    <lineage>
        <taxon>Bacteria</taxon>
        <taxon>Bacillati</taxon>
        <taxon>Actinomycetota</taxon>
        <taxon>Actinomycetes</taxon>
        <taxon>Streptosporangiales</taxon>
        <taxon>Streptosporangiaceae</taxon>
        <taxon>Nonomuraea</taxon>
    </lineage>
</organism>
<protein>
    <submittedName>
        <fullName evidence="4">NADP-dependent 3-hydroxy acid dehydrogenase YdfG</fullName>
    </submittedName>
</protein>
<evidence type="ECO:0000256" key="3">
    <source>
        <dbReference type="RuleBase" id="RU000363"/>
    </source>
</evidence>
<dbReference type="EMBL" id="FNFB01000015">
    <property type="protein sequence ID" value="SDL07763.1"/>
    <property type="molecule type" value="Genomic_DNA"/>
</dbReference>